<name>A0ABQ3XRC1_9ACTN</name>
<dbReference type="SUPFAM" id="SSF46689">
    <property type="entry name" value="Homeodomain-like"/>
    <property type="match status" value="1"/>
</dbReference>
<feature type="domain" description="Tetracycline repressor TetR C-terminal" evidence="3">
    <location>
        <begin position="76"/>
        <end position="214"/>
    </location>
</feature>
<comment type="caution">
    <text evidence="4">The sequence shown here is derived from an EMBL/GenBank/DDBJ whole genome shotgun (WGS) entry which is preliminary data.</text>
</comment>
<evidence type="ECO:0000313" key="5">
    <source>
        <dbReference type="Proteomes" id="UP000612282"/>
    </source>
</evidence>
<evidence type="ECO:0000256" key="2">
    <source>
        <dbReference type="ARBA" id="ARBA00023163"/>
    </source>
</evidence>
<evidence type="ECO:0000256" key="1">
    <source>
        <dbReference type="ARBA" id="ARBA00023015"/>
    </source>
</evidence>
<dbReference type="RefSeq" id="WP_203808661.1">
    <property type="nucleotide sequence ID" value="NZ_BAAAQE010000094.1"/>
</dbReference>
<dbReference type="Pfam" id="PF02909">
    <property type="entry name" value="TetR_C_1"/>
    <property type="match status" value="1"/>
</dbReference>
<dbReference type="InterPro" id="IPR009057">
    <property type="entry name" value="Homeodomain-like_sf"/>
</dbReference>
<dbReference type="EMBL" id="BOMG01000118">
    <property type="protein sequence ID" value="GID61061.1"/>
    <property type="molecule type" value="Genomic_DNA"/>
</dbReference>
<reference evidence="4 5" key="1">
    <citation type="submission" date="2021-01" db="EMBL/GenBank/DDBJ databases">
        <title>Whole genome shotgun sequence of Actinoplanes couchii NBRC 106145.</title>
        <authorList>
            <person name="Komaki H."/>
            <person name="Tamura T."/>
        </authorList>
    </citation>
    <scope>NUCLEOTIDE SEQUENCE [LARGE SCALE GENOMIC DNA]</scope>
    <source>
        <strain evidence="4 5">NBRC 106145</strain>
    </source>
</reference>
<dbReference type="SUPFAM" id="SSF48498">
    <property type="entry name" value="Tetracyclin repressor-like, C-terminal domain"/>
    <property type="match status" value="1"/>
</dbReference>
<protein>
    <submittedName>
        <fullName evidence="4">TetR family transcriptional regulator</fullName>
    </submittedName>
</protein>
<gene>
    <name evidence="4" type="ORF">Aco03nite_094650</name>
</gene>
<keyword evidence="1" id="KW-0805">Transcription regulation</keyword>
<organism evidence="4 5">
    <name type="scientific">Actinoplanes couchii</name>
    <dbReference type="NCBI Taxonomy" id="403638"/>
    <lineage>
        <taxon>Bacteria</taxon>
        <taxon>Bacillati</taxon>
        <taxon>Actinomycetota</taxon>
        <taxon>Actinomycetes</taxon>
        <taxon>Micromonosporales</taxon>
        <taxon>Micromonosporaceae</taxon>
        <taxon>Actinoplanes</taxon>
    </lineage>
</organism>
<evidence type="ECO:0000313" key="4">
    <source>
        <dbReference type="EMBL" id="GID61061.1"/>
    </source>
</evidence>
<dbReference type="InterPro" id="IPR004111">
    <property type="entry name" value="Repressor_TetR_C"/>
</dbReference>
<proteinExistence type="predicted"/>
<dbReference type="Gene3D" id="1.10.357.10">
    <property type="entry name" value="Tetracycline Repressor, domain 2"/>
    <property type="match status" value="1"/>
</dbReference>
<evidence type="ECO:0000259" key="3">
    <source>
        <dbReference type="Pfam" id="PF02909"/>
    </source>
</evidence>
<keyword evidence="5" id="KW-1185">Reference proteome</keyword>
<accession>A0ABQ3XRC1</accession>
<sequence>MPETRRPRRGRPARIDRARIVAVARTMDPETLTMQAVAEELGVDRKALNYHVSDRDGLLELVALDVLRSQPDMPVPQPGDDWRQALRAFAVAMHDGMVGMGALFEYTRMPLAAGLGPLESGEQMLAILTGAGFSGEDAARTVTLITQFVYISARDAILATRHGGTHPQVSGIRDLLDSAPGDRMPHMREFAHLPLSGHRSQLDFDLDIVISGLDLRLESARPPGGQ</sequence>
<keyword evidence="2" id="KW-0804">Transcription</keyword>
<dbReference type="InterPro" id="IPR036271">
    <property type="entry name" value="Tet_transcr_reg_TetR-rel_C_sf"/>
</dbReference>
<dbReference type="Proteomes" id="UP000612282">
    <property type="component" value="Unassembled WGS sequence"/>
</dbReference>